<dbReference type="Pfam" id="PF01594">
    <property type="entry name" value="AI-2E_transport"/>
    <property type="match status" value="1"/>
</dbReference>
<feature type="transmembrane region" description="Helical" evidence="8">
    <location>
        <begin position="318"/>
        <end position="341"/>
    </location>
</feature>
<sequence length="411" mass="44125">MSVPVPDRDQVKHWAIQAVTFLIVCYLIYVVREIWLPLGLSFLIATVLDPVVDRMEARGFSRAMGSAIIFTSFLLGLGVTLWFLIPAISRQGGEIQASFAKFFPDMSPKGIQASLQKLHTPAAMLGVATQALNGLRGGFERSSTWLTSYGMQFLSNLIWVVIVPIVAFYALRDFHLILGKGLLLVPKDRRGSVQTYVAEVTAIFAKYLRGLMLVSILNGIATWLLLMVCHVPNALLLGVIAGILYSVPYIGALLTIVITAGVSFIAGGPTYMAEIVGVSILLHQIIFDQIISPRILGGQVGLHPILAIVALLSGNLLLGIIGMILAVPIAACIQIGVLALIPKLGQDIAIDHNASAASESLLATEIVSREATAATDATADLHQSVQDAVDKVERQIEIDQVIADSADEVTE</sequence>
<dbReference type="HOGENOM" id="CLU_031275_8_1_0"/>
<dbReference type="STRING" id="661478.OP10G_4530"/>
<keyword evidence="6 8" id="KW-1133">Transmembrane helix</keyword>
<accession>A0A068NWJ7</accession>
<evidence type="ECO:0000256" key="1">
    <source>
        <dbReference type="ARBA" id="ARBA00004651"/>
    </source>
</evidence>
<evidence type="ECO:0000313" key="10">
    <source>
        <dbReference type="Proteomes" id="UP000027982"/>
    </source>
</evidence>
<evidence type="ECO:0008006" key="11">
    <source>
        <dbReference type="Google" id="ProtNLM"/>
    </source>
</evidence>
<dbReference type="EMBL" id="CP007139">
    <property type="protein sequence ID" value="AIE87898.1"/>
    <property type="molecule type" value="Genomic_DNA"/>
</dbReference>
<dbReference type="eggNOG" id="COG0628">
    <property type="taxonomic scope" value="Bacteria"/>
</dbReference>
<name>A0A068NWJ7_FIMGI</name>
<dbReference type="PANTHER" id="PTHR21716:SF53">
    <property type="entry name" value="PERMEASE PERM-RELATED"/>
    <property type="match status" value="1"/>
</dbReference>
<reference evidence="9 10" key="1">
    <citation type="journal article" date="2014" name="PLoS ONE">
        <title>The first complete genome sequence of the class fimbriimonadia in the phylum armatimonadetes.</title>
        <authorList>
            <person name="Hu Z.Y."/>
            <person name="Wang Y.Z."/>
            <person name="Im W.T."/>
            <person name="Wang S.Y."/>
            <person name="Zhao G.P."/>
            <person name="Zheng H.J."/>
            <person name="Quan Z.X."/>
        </authorList>
    </citation>
    <scope>NUCLEOTIDE SEQUENCE [LARGE SCALE GENOMIC DNA]</scope>
    <source>
        <strain evidence="9">Gsoil 348</strain>
    </source>
</reference>
<dbReference type="AlphaFoldDB" id="A0A068NWJ7"/>
<dbReference type="InterPro" id="IPR002549">
    <property type="entry name" value="AI-2E-like"/>
</dbReference>
<keyword evidence="3" id="KW-0813">Transport</keyword>
<dbReference type="GO" id="GO:0005886">
    <property type="term" value="C:plasma membrane"/>
    <property type="evidence" value="ECO:0007669"/>
    <property type="project" value="UniProtKB-SubCell"/>
</dbReference>
<evidence type="ECO:0000256" key="2">
    <source>
        <dbReference type="ARBA" id="ARBA00009773"/>
    </source>
</evidence>
<comment type="subcellular location">
    <subcellularLocation>
        <location evidence="1">Cell membrane</location>
        <topology evidence="1">Multi-pass membrane protein</topology>
    </subcellularLocation>
</comment>
<evidence type="ECO:0000256" key="6">
    <source>
        <dbReference type="ARBA" id="ARBA00022989"/>
    </source>
</evidence>
<dbReference type="PANTHER" id="PTHR21716">
    <property type="entry name" value="TRANSMEMBRANE PROTEIN"/>
    <property type="match status" value="1"/>
</dbReference>
<dbReference type="KEGG" id="fgi:OP10G_4530"/>
<gene>
    <name evidence="9" type="ORF">OP10G_4530</name>
</gene>
<keyword evidence="7 8" id="KW-0472">Membrane</keyword>
<evidence type="ECO:0000313" key="9">
    <source>
        <dbReference type="EMBL" id="AIE87898.1"/>
    </source>
</evidence>
<feature type="transmembrane region" description="Helical" evidence="8">
    <location>
        <begin position="12"/>
        <end position="29"/>
    </location>
</feature>
<evidence type="ECO:0000256" key="3">
    <source>
        <dbReference type="ARBA" id="ARBA00022448"/>
    </source>
</evidence>
<evidence type="ECO:0000256" key="7">
    <source>
        <dbReference type="ARBA" id="ARBA00023136"/>
    </source>
</evidence>
<keyword evidence="5 8" id="KW-0812">Transmembrane</keyword>
<protein>
    <recommendedName>
        <fullName evidence="11">Permease</fullName>
    </recommendedName>
</protein>
<feature type="transmembrane region" description="Helical" evidence="8">
    <location>
        <begin position="216"/>
        <end position="243"/>
    </location>
</feature>
<dbReference type="Proteomes" id="UP000027982">
    <property type="component" value="Chromosome"/>
</dbReference>
<keyword evidence="10" id="KW-1185">Reference proteome</keyword>
<feature type="transmembrane region" description="Helical" evidence="8">
    <location>
        <begin position="249"/>
        <end position="282"/>
    </location>
</feature>
<feature type="transmembrane region" description="Helical" evidence="8">
    <location>
        <begin position="64"/>
        <end position="85"/>
    </location>
</feature>
<feature type="transmembrane region" description="Helical" evidence="8">
    <location>
        <begin position="294"/>
        <end position="312"/>
    </location>
</feature>
<organism evidence="9 10">
    <name type="scientific">Fimbriimonas ginsengisoli Gsoil 348</name>
    <dbReference type="NCBI Taxonomy" id="661478"/>
    <lineage>
        <taxon>Bacteria</taxon>
        <taxon>Bacillati</taxon>
        <taxon>Armatimonadota</taxon>
        <taxon>Fimbriimonadia</taxon>
        <taxon>Fimbriimonadales</taxon>
        <taxon>Fimbriimonadaceae</taxon>
        <taxon>Fimbriimonas</taxon>
    </lineage>
</organism>
<evidence type="ECO:0000256" key="8">
    <source>
        <dbReference type="SAM" id="Phobius"/>
    </source>
</evidence>
<evidence type="ECO:0000256" key="5">
    <source>
        <dbReference type="ARBA" id="ARBA00022692"/>
    </source>
</evidence>
<feature type="transmembrane region" description="Helical" evidence="8">
    <location>
        <begin position="149"/>
        <end position="171"/>
    </location>
</feature>
<comment type="similarity">
    <text evidence="2">Belongs to the autoinducer-2 exporter (AI-2E) (TC 2.A.86) family.</text>
</comment>
<evidence type="ECO:0000256" key="4">
    <source>
        <dbReference type="ARBA" id="ARBA00022475"/>
    </source>
</evidence>
<proteinExistence type="inferred from homology"/>
<keyword evidence="4" id="KW-1003">Cell membrane</keyword>